<protein>
    <recommendedName>
        <fullName evidence="6">S-protein homolog</fullName>
    </recommendedName>
</protein>
<evidence type="ECO:0000256" key="6">
    <source>
        <dbReference type="RuleBase" id="RU367044"/>
    </source>
</evidence>
<evidence type="ECO:0000256" key="4">
    <source>
        <dbReference type="ARBA" id="ARBA00022525"/>
    </source>
</evidence>
<evidence type="ECO:0000313" key="7">
    <source>
        <dbReference type="EMBL" id="KAK9287860.1"/>
    </source>
</evidence>
<keyword evidence="5 6" id="KW-0732">Signal</keyword>
<reference evidence="7 8" key="1">
    <citation type="journal article" date="2024" name="Plant J.">
        <title>Genome sequences and population genomics reveal climatic adaptation and genomic divergence between two closely related sweetgum species.</title>
        <authorList>
            <person name="Xu W.Q."/>
            <person name="Ren C.Q."/>
            <person name="Zhang X.Y."/>
            <person name="Comes H.P."/>
            <person name="Liu X.H."/>
            <person name="Li Y.G."/>
            <person name="Kettle C.J."/>
            <person name="Jalonen R."/>
            <person name="Gaisberger H."/>
            <person name="Ma Y.Z."/>
            <person name="Qiu Y.X."/>
        </authorList>
    </citation>
    <scope>NUCLEOTIDE SEQUENCE [LARGE SCALE GENOMIC DNA]</scope>
    <source>
        <strain evidence="7">Hangzhou</strain>
    </source>
</reference>
<dbReference type="Proteomes" id="UP001415857">
    <property type="component" value="Unassembled WGS sequence"/>
</dbReference>
<keyword evidence="8" id="KW-1185">Reference proteome</keyword>
<dbReference type="GO" id="GO:0060320">
    <property type="term" value="P:rejection of self pollen"/>
    <property type="evidence" value="ECO:0007669"/>
    <property type="project" value="UniProtKB-KW"/>
</dbReference>
<comment type="similarity">
    <text evidence="2 6">Belongs to the plant self-incompatibility (S1) protein family.</text>
</comment>
<evidence type="ECO:0000313" key="8">
    <source>
        <dbReference type="Proteomes" id="UP001415857"/>
    </source>
</evidence>
<dbReference type="PANTHER" id="PTHR31232">
    <property type="match status" value="1"/>
</dbReference>
<proteinExistence type="inferred from homology"/>
<dbReference type="GO" id="GO:0005576">
    <property type="term" value="C:extracellular region"/>
    <property type="evidence" value="ECO:0007669"/>
    <property type="project" value="UniProtKB-SubCell"/>
</dbReference>
<sequence>MSTINKHVALLLLLLLTTLWNAFAISLVPRTHVTIGNDLGEGLNCTIHCKSKDDDLGVHVLQFLDNYEWSFRTNFWGTTLFFCNIKWRDAAGTFDIFKARRDYKRCGSKCLWLVTPEGPCQFNYDSYSYDICYKWPTQPKDLP</sequence>
<gene>
    <name evidence="7" type="ORF">L1049_016302</name>
</gene>
<keyword evidence="4 6" id="KW-0964">Secreted</keyword>
<organism evidence="7 8">
    <name type="scientific">Liquidambar formosana</name>
    <name type="common">Formosan gum</name>
    <dbReference type="NCBI Taxonomy" id="63359"/>
    <lineage>
        <taxon>Eukaryota</taxon>
        <taxon>Viridiplantae</taxon>
        <taxon>Streptophyta</taxon>
        <taxon>Embryophyta</taxon>
        <taxon>Tracheophyta</taxon>
        <taxon>Spermatophyta</taxon>
        <taxon>Magnoliopsida</taxon>
        <taxon>eudicotyledons</taxon>
        <taxon>Gunneridae</taxon>
        <taxon>Pentapetalae</taxon>
        <taxon>Saxifragales</taxon>
        <taxon>Altingiaceae</taxon>
        <taxon>Liquidambar</taxon>
    </lineage>
</organism>
<keyword evidence="3 6" id="KW-0713">Self-incompatibility</keyword>
<evidence type="ECO:0000256" key="2">
    <source>
        <dbReference type="ARBA" id="ARBA00005581"/>
    </source>
</evidence>
<feature type="chain" id="PRO_5042672939" description="S-protein homolog" evidence="6">
    <location>
        <begin position="25"/>
        <end position="143"/>
    </location>
</feature>
<feature type="signal peptide" evidence="6">
    <location>
        <begin position="1"/>
        <end position="24"/>
    </location>
</feature>
<comment type="caution">
    <text evidence="7">The sequence shown here is derived from an EMBL/GenBank/DDBJ whole genome shotgun (WGS) entry which is preliminary data.</text>
</comment>
<name>A0AAP0X7F6_LIQFO</name>
<dbReference type="EMBL" id="JBBPBK010000003">
    <property type="protein sequence ID" value="KAK9287860.1"/>
    <property type="molecule type" value="Genomic_DNA"/>
</dbReference>
<accession>A0AAP0X7F6</accession>
<evidence type="ECO:0000256" key="5">
    <source>
        <dbReference type="ARBA" id="ARBA00022729"/>
    </source>
</evidence>
<evidence type="ECO:0000256" key="1">
    <source>
        <dbReference type="ARBA" id="ARBA00004613"/>
    </source>
</evidence>
<evidence type="ECO:0000256" key="3">
    <source>
        <dbReference type="ARBA" id="ARBA00022471"/>
    </source>
</evidence>
<dbReference type="AlphaFoldDB" id="A0AAP0X7F6"/>
<comment type="subcellular location">
    <subcellularLocation>
        <location evidence="1 6">Secreted</location>
    </subcellularLocation>
</comment>
<dbReference type="Pfam" id="PF05938">
    <property type="entry name" value="Self-incomp_S1"/>
    <property type="match status" value="1"/>
</dbReference>
<dbReference type="PANTHER" id="PTHR31232:SF43">
    <property type="entry name" value="S-PROTEIN HOMOLOG 29-RELATED"/>
    <property type="match status" value="1"/>
</dbReference>
<dbReference type="InterPro" id="IPR010264">
    <property type="entry name" value="Self-incomp_S1"/>
</dbReference>